<dbReference type="Pfam" id="PF01852">
    <property type="entry name" value="START"/>
    <property type="match status" value="1"/>
</dbReference>
<keyword evidence="4" id="KW-1185">Reference proteome</keyword>
<dbReference type="GO" id="GO:0008289">
    <property type="term" value="F:lipid binding"/>
    <property type="evidence" value="ECO:0007669"/>
    <property type="project" value="InterPro"/>
</dbReference>
<dbReference type="InterPro" id="IPR002913">
    <property type="entry name" value="START_lipid-bd_dom"/>
</dbReference>
<dbReference type="EMBL" id="AUWU02000006">
    <property type="protein sequence ID" value="KAH0572320.1"/>
    <property type="molecule type" value="Genomic_DNA"/>
</dbReference>
<feature type="domain" description="START" evidence="1">
    <location>
        <begin position="104"/>
        <end position="210"/>
    </location>
</feature>
<evidence type="ECO:0000259" key="1">
    <source>
        <dbReference type="Pfam" id="PF01852"/>
    </source>
</evidence>
<evidence type="ECO:0000313" key="4">
    <source>
        <dbReference type="Proteomes" id="UP000018208"/>
    </source>
</evidence>
<evidence type="ECO:0000313" key="2">
    <source>
        <dbReference type="EMBL" id="EST41383.1"/>
    </source>
</evidence>
<dbReference type="VEuPathDB" id="GiardiaDB:SS50377_26530"/>
<dbReference type="AlphaFoldDB" id="V6LAX9"/>
<evidence type="ECO:0000313" key="3">
    <source>
        <dbReference type="EMBL" id="KAH0572320.1"/>
    </source>
</evidence>
<dbReference type="PANTHER" id="PTHR19308:SF56">
    <property type="entry name" value="START DOMAIN-CONTAINING PROTEIN"/>
    <property type="match status" value="1"/>
</dbReference>
<sequence length="223" mass="24958">MEFPSTALETATKLAETHKKRALELFALPFKNHKLYKNAVDASYAPTPNSKFETIKGEILIDSTVAKLLAFDHKIKEVRPEDKNRAVYRKFTSISDDAKKAILECEKGKILDNNTYMLYQCMDSSVPLVARREFTMGRTMFDLSGEAQKVLVVTASVDCDQKFVEKAVRGQLLSGLLYEEIEPGKCRVTSVCHCDPCGNVPAVIFNNLLDGQNNFLVKLKAAE</sequence>
<proteinExistence type="predicted"/>
<reference evidence="3" key="2">
    <citation type="submission" date="2020-12" db="EMBL/GenBank/DDBJ databases">
        <title>New Spironucleus salmonicida genome in near-complete chromosomes.</title>
        <authorList>
            <person name="Xu F."/>
            <person name="Kurt Z."/>
            <person name="Jimenez-Gonzalez A."/>
            <person name="Astvaldsson A."/>
            <person name="Andersson J.O."/>
            <person name="Svard S.G."/>
        </authorList>
    </citation>
    <scope>NUCLEOTIDE SEQUENCE</scope>
    <source>
        <strain evidence="3">ATCC 50377</strain>
    </source>
</reference>
<organism evidence="2">
    <name type="scientific">Spironucleus salmonicida</name>
    <dbReference type="NCBI Taxonomy" id="348837"/>
    <lineage>
        <taxon>Eukaryota</taxon>
        <taxon>Metamonada</taxon>
        <taxon>Diplomonadida</taxon>
        <taxon>Hexamitidae</taxon>
        <taxon>Hexamitinae</taxon>
        <taxon>Spironucleus</taxon>
    </lineage>
</organism>
<reference evidence="2 3" key="1">
    <citation type="journal article" date="2014" name="PLoS Genet.">
        <title>The Genome of Spironucleus salmonicida Highlights a Fish Pathogen Adapted to Fluctuating Environments.</title>
        <authorList>
            <person name="Xu F."/>
            <person name="Jerlstrom-Hultqvist J."/>
            <person name="Einarsson E."/>
            <person name="Astvaldsson A."/>
            <person name="Svard S.G."/>
            <person name="Andersson J.O."/>
        </authorList>
    </citation>
    <scope>NUCLEOTIDE SEQUENCE</scope>
    <source>
        <strain evidence="3">ATCC 50377</strain>
    </source>
</reference>
<gene>
    <name evidence="2" type="ORF">SS50377_19099</name>
    <name evidence="3" type="ORF">SS50377_26530</name>
</gene>
<dbReference type="SUPFAM" id="SSF55961">
    <property type="entry name" value="Bet v1-like"/>
    <property type="match status" value="1"/>
</dbReference>
<dbReference type="InterPro" id="IPR023393">
    <property type="entry name" value="START-like_dom_sf"/>
</dbReference>
<dbReference type="Proteomes" id="UP000018208">
    <property type="component" value="Unassembled WGS sequence"/>
</dbReference>
<dbReference type="PANTHER" id="PTHR19308">
    <property type="entry name" value="PHOSPHATIDYLCHOLINE TRANSFER PROTEIN"/>
    <property type="match status" value="1"/>
</dbReference>
<protein>
    <submittedName>
        <fullName evidence="2">StAR-related transfer domain-containing protein</fullName>
    </submittedName>
</protein>
<dbReference type="GO" id="GO:0005737">
    <property type="term" value="C:cytoplasm"/>
    <property type="evidence" value="ECO:0007669"/>
    <property type="project" value="UniProtKB-ARBA"/>
</dbReference>
<dbReference type="Gene3D" id="3.30.530.20">
    <property type="match status" value="1"/>
</dbReference>
<name>V6LAX9_9EUKA</name>
<dbReference type="EMBL" id="KI546170">
    <property type="protein sequence ID" value="EST41383.1"/>
    <property type="molecule type" value="Genomic_DNA"/>
</dbReference>
<accession>V6LAX9</accession>
<dbReference type="InterPro" id="IPR051213">
    <property type="entry name" value="START_lipid_transfer"/>
</dbReference>
<dbReference type="OrthoDB" id="196858at2759"/>